<evidence type="ECO:0000256" key="4">
    <source>
        <dbReference type="SAM" id="Coils"/>
    </source>
</evidence>
<organism evidence="6 7">
    <name type="scientific">Croceibacterium selenioxidans</name>
    <dbReference type="NCBI Taxonomy" id="2838833"/>
    <lineage>
        <taxon>Bacteria</taxon>
        <taxon>Pseudomonadati</taxon>
        <taxon>Pseudomonadota</taxon>
        <taxon>Alphaproteobacteria</taxon>
        <taxon>Sphingomonadales</taxon>
        <taxon>Erythrobacteraceae</taxon>
        <taxon>Croceibacterium</taxon>
    </lineage>
</organism>
<dbReference type="PANTHER" id="PTHR24421">
    <property type="entry name" value="NITRATE/NITRITE SENSOR PROTEIN NARX-RELATED"/>
    <property type="match status" value="1"/>
</dbReference>
<keyword evidence="2" id="KW-0418">Kinase</keyword>
<name>A0ABS5W833_9SPHN</name>
<dbReference type="Pfam" id="PF02518">
    <property type="entry name" value="HATPase_c"/>
    <property type="match status" value="1"/>
</dbReference>
<evidence type="ECO:0000313" key="7">
    <source>
        <dbReference type="Proteomes" id="UP000811255"/>
    </source>
</evidence>
<dbReference type="SUPFAM" id="SSF55874">
    <property type="entry name" value="ATPase domain of HSP90 chaperone/DNA topoisomerase II/histidine kinase"/>
    <property type="match status" value="1"/>
</dbReference>
<proteinExistence type="predicted"/>
<dbReference type="RefSeq" id="WP_214537361.1">
    <property type="nucleotide sequence ID" value="NZ_JAHFVK010000002.1"/>
</dbReference>
<dbReference type="Gene3D" id="1.20.5.1930">
    <property type="match status" value="1"/>
</dbReference>
<evidence type="ECO:0000313" key="6">
    <source>
        <dbReference type="EMBL" id="MBT2135676.1"/>
    </source>
</evidence>
<feature type="domain" description="Histidine kinase/HSP90-like ATPase" evidence="5">
    <location>
        <begin position="245"/>
        <end position="334"/>
    </location>
</feature>
<keyword evidence="7" id="KW-1185">Reference proteome</keyword>
<evidence type="ECO:0000256" key="3">
    <source>
        <dbReference type="ARBA" id="ARBA00023012"/>
    </source>
</evidence>
<dbReference type="InterPro" id="IPR003594">
    <property type="entry name" value="HATPase_dom"/>
</dbReference>
<gene>
    <name evidence="6" type="ORF">KK137_15155</name>
</gene>
<dbReference type="EMBL" id="JAHFVK010000002">
    <property type="protein sequence ID" value="MBT2135676.1"/>
    <property type="molecule type" value="Genomic_DNA"/>
</dbReference>
<dbReference type="CDD" id="cd16917">
    <property type="entry name" value="HATPase_UhpB-NarQ-NarX-like"/>
    <property type="match status" value="1"/>
</dbReference>
<accession>A0ABS5W833</accession>
<comment type="caution">
    <text evidence="6">The sequence shown here is derived from an EMBL/GenBank/DDBJ whole genome shotgun (WGS) entry which is preliminary data.</text>
</comment>
<dbReference type="PANTHER" id="PTHR24421:SF58">
    <property type="entry name" value="SIGNAL TRANSDUCTION HISTIDINE-PROTEIN KINASE_PHOSPHATASE UHPB"/>
    <property type="match status" value="1"/>
</dbReference>
<evidence type="ECO:0000256" key="2">
    <source>
        <dbReference type="ARBA" id="ARBA00022777"/>
    </source>
</evidence>
<dbReference type="InterPro" id="IPR011712">
    <property type="entry name" value="Sig_transdc_His_kin_sub3_dim/P"/>
</dbReference>
<sequence length="334" mass="37557">MFEKLVNGLPDQIALLDARWNIIASNDAWTDYCAAHGFEVFQVGHNYLEELERLNEEKREAARATDAVIAAIKEFEQGRPSMYRHVYSGPRDGQETQIRIASMEIGGRKYFTVTRIDVTELVQLRRLRQGFSTSLIHTQEEERRRMGREIHDSTMQQLSALGLAVSQLKRTRLPGESLALVDDIEELLFDAQRELRSIAYLAHPPQLSRMDLSEAVRTLVEGFGRRAGLITSFEVEGETDVQWQNARVAIYRVLQEALSNVHRHAHATQLSVRLIGRKSMIHLIVADNGRGMPVDVSPGVGLLGMRARLAELGGRLIVRKLSPGTAVIGSVQRT</sequence>
<dbReference type="InterPro" id="IPR050482">
    <property type="entry name" value="Sensor_HK_TwoCompSys"/>
</dbReference>
<keyword evidence="4" id="KW-0175">Coiled coil</keyword>
<keyword evidence="1" id="KW-0808">Transferase</keyword>
<dbReference type="InterPro" id="IPR036890">
    <property type="entry name" value="HATPase_C_sf"/>
</dbReference>
<reference evidence="6 7" key="1">
    <citation type="submission" date="2021-05" db="EMBL/GenBank/DDBJ databases">
        <title>Croceibacterium sp. LX-88 genome sequence.</title>
        <authorList>
            <person name="Luo X."/>
        </authorList>
    </citation>
    <scope>NUCLEOTIDE SEQUENCE [LARGE SCALE GENOMIC DNA]</scope>
    <source>
        <strain evidence="6 7">LX-88</strain>
    </source>
</reference>
<feature type="coiled-coil region" evidence="4">
    <location>
        <begin position="44"/>
        <end position="74"/>
    </location>
</feature>
<dbReference type="SMART" id="SM00387">
    <property type="entry name" value="HATPase_c"/>
    <property type="match status" value="1"/>
</dbReference>
<dbReference type="Pfam" id="PF07730">
    <property type="entry name" value="HisKA_3"/>
    <property type="match status" value="1"/>
</dbReference>
<dbReference type="Proteomes" id="UP000811255">
    <property type="component" value="Unassembled WGS sequence"/>
</dbReference>
<dbReference type="Gene3D" id="3.30.565.10">
    <property type="entry name" value="Histidine kinase-like ATPase, C-terminal domain"/>
    <property type="match status" value="1"/>
</dbReference>
<protein>
    <recommendedName>
        <fullName evidence="5">Histidine kinase/HSP90-like ATPase domain-containing protein</fullName>
    </recommendedName>
</protein>
<evidence type="ECO:0000256" key="1">
    <source>
        <dbReference type="ARBA" id="ARBA00022679"/>
    </source>
</evidence>
<keyword evidence="3" id="KW-0902">Two-component regulatory system</keyword>
<evidence type="ECO:0000259" key="5">
    <source>
        <dbReference type="SMART" id="SM00387"/>
    </source>
</evidence>